<dbReference type="KEGG" id="fpf:DCC35_11090"/>
<name>A0A4D7JR75_9BACT</name>
<dbReference type="Proteomes" id="UP000298616">
    <property type="component" value="Chromosome"/>
</dbReference>
<accession>A0A4D7JR75</accession>
<gene>
    <name evidence="2" type="ORF">DCC35_11090</name>
</gene>
<reference evidence="2 3" key="1">
    <citation type="submission" date="2018-04" db="EMBL/GenBank/DDBJ databases">
        <title>Complete genome uncultured novel isolate.</title>
        <authorList>
            <person name="Merlino G."/>
        </authorList>
    </citation>
    <scope>NUCLEOTIDE SEQUENCE [LARGE SCALE GENOMIC DNA]</scope>
    <source>
        <strain evidence="3">R1DC9</strain>
    </source>
</reference>
<feature type="compositionally biased region" description="Basic residues" evidence="1">
    <location>
        <begin position="328"/>
        <end position="346"/>
    </location>
</feature>
<organism evidence="2 3">
    <name type="scientific">Mangrovivirga cuniculi</name>
    <dbReference type="NCBI Taxonomy" id="2715131"/>
    <lineage>
        <taxon>Bacteria</taxon>
        <taxon>Pseudomonadati</taxon>
        <taxon>Bacteroidota</taxon>
        <taxon>Cytophagia</taxon>
        <taxon>Cytophagales</taxon>
        <taxon>Mangrovivirgaceae</taxon>
        <taxon>Mangrovivirga</taxon>
    </lineage>
</organism>
<sequence>MPGMPNKVLFIFLFAIIASTVSYGQSDSVSTNEPPEAQLYRKYSKDEIKSSATGFRKFISKFSFGFSLGYGVDIYKNPLDGYSLSASSAGPFITSTSPEDTVGAIGTWMTTPTFGGSATQTVSGDTADLKYRGVGSAIPMSITLHYNWKRLRLGLGADLGLHFFPEMRPKFSDDDIWLYQSEKKSSFYKRFYISGEYAFKEFLDYTWAASLRLGILNRGKIIDKNYAKGKFFVNVGFNIERNLSEYFKVILRPQIDFKSYKMAINGNDIRVNQHGLYATIGISYRIPELKKSPMKADHVQINHILNGVEYRSNRHPFYKYQNPNYGQNHRKPTRLKKKNKKRLQKN</sequence>
<dbReference type="AlphaFoldDB" id="A0A4D7JR75"/>
<proteinExistence type="predicted"/>
<evidence type="ECO:0000256" key="1">
    <source>
        <dbReference type="SAM" id="MobiDB-lite"/>
    </source>
</evidence>
<evidence type="ECO:0000313" key="2">
    <source>
        <dbReference type="EMBL" id="QCK15252.1"/>
    </source>
</evidence>
<feature type="region of interest" description="Disordered" evidence="1">
    <location>
        <begin position="318"/>
        <end position="346"/>
    </location>
</feature>
<keyword evidence="3" id="KW-1185">Reference proteome</keyword>
<protein>
    <submittedName>
        <fullName evidence="2">Uncharacterized protein</fullName>
    </submittedName>
</protein>
<evidence type="ECO:0000313" key="3">
    <source>
        <dbReference type="Proteomes" id="UP000298616"/>
    </source>
</evidence>
<dbReference type="EMBL" id="CP028923">
    <property type="protein sequence ID" value="QCK15252.1"/>
    <property type="molecule type" value="Genomic_DNA"/>
</dbReference>